<dbReference type="EMBL" id="FOOH01000008">
    <property type="protein sequence ID" value="SFF77423.1"/>
    <property type="molecule type" value="Genomic_DNA"/>
</dbReference>
<organism evidence="6 7">
    <name type="scientific">Salegentibacter agarivorans</name>
    <dbReference type="NCBI Taxonomy" id="345907"/>
    <lineage>
        <taxon>Bacteria</taxon>
        <taxon>Pseudomonadati</taxon>
        <taxon>Bacteroidota</taxon>
        <taxon>Flavobacteriia</taxon>
        <taxon>Flavobacteriales</taxon>
        <taxon>Flavobacteriaceae</taxon>
        <taxon>Salegentibacter</taxon>
    </lineage>
</organism>
<feature type="transmembrane region" description="Helical" evidence="5">
    <location>
        <begin position="32"/>
        <end position="50"/>
    </location>
</feature>
<keyword evidence="7" id="KW-1185">Reference proteome</keyword>
<keyword evidence="3 5" id="KW-1133">Transmembrane helix</keyword>
<proteinExistence type="predicted"/>
<dbReference type="Gene3D" id="1.20.120.1630">
    <property type="match status" value="1"/>
</dbReference>
<comment type="subcellular location">
    <subcellularLocation>
        <location evidence="1">Endomembrane system</location>
        <topology evidence="1">Multi-pass membrane protein</topology>
    </subcellularLocation>
</comment>
<evidence type="ECO:0000256" key="4">
    <source>
        <dbReference type="ARBA" id="ARBA00023136"/>
    </source>
</evidence>
<gene>
    <name evidence="6" type="ORF">SAMN04488033_108106</name>
</gene>
<dbReference type="Pfam" id="PF04191">
    <property type="entry name" value="PEMT"/>
    <property type="match status" value="1"/>
</dbReference>
<keyword evidence="6" id="KW-0489">Methyltransferase</keyword>
<protein>
    <submittedName>
        <fullName evidence="6">Protein-S-isoprenylcysteine O-methyltransferase Ste14</fullName>
    </submittedName>
</protein>
<dbReference type="RefSeq" id="WP_093304150.1">
    <property type="nucleotide sequence ID" value="NZ_FOOH01000008.1"/>
</dbReference>
<dbReference type="Proteomes" id="UP000199116">
    <property type="component" value="Unassembled WGS sequence"/>
</dbReference>
<feature type="transmembrane region" description="Helical" evidence="5">
    <location>
        <begin position="7"/>
        <end position="26"/>
    </location>
</feature>
<dbReference type="InterPro" id="IPR007318">
    <property type="entry name" value="Phopholipid_MeTrfase"/>
</dbReference>
<evidence type="ECO:0000256" key="3">
    <source>
        <dbReference type="ARBA" id="ARBA00022989"/>
    </source>
</evidence>
<evidence type="ECO:0000313" key="6">
    <source>
        <dbReference type="EMBL" id="SFF77423.1"/>
    </source>
</evidence>
<evidence type="ECO:0000256" key="2">
    <source>
        <dbReference type="ARBA" id="ARBA00022692"/>
    </source>
</evidence>
<evidence type="ECO:0000256" key="5">
    <source>
        <dbReference type="SAM" id="Phobius"/>
    </source>
</evidence>
<evidence type="ECO:0000256" key="1">
    <source>
        <dbReference type="ARBA" id="ARBA00004127"/>
    </source>
</evidence>
<dbReference type="PANTHER" id="PTHR12714">
    <property type="entry name" value="PROTEIN-S ISOPRENYLCYSTEINE O-METHYLTRANSFERASE"/>
    <property type="match status" value="1"/>
</dbReference>
<dbReference type="GO" id="GO:0012505">
    <property type="term" value="C:endomembrane system"/>
    <property type="evidence" value="ECO:0007669"/>
    <property type="project" value="UniProtKB-SubCell"/>
</dbReference>
<keyword evidence="6" id="KW-0808">Transferase</keyword>
<dbReference type="GO" id="GO:0008168">
    <property type="term" value="F:methyltransferase activity"/>
    <property type="evidence" value="ECO:0007669"/>
    <property type="project" value="UniProtKB-KW"/>
</dbReference>
<feature type="transmembrane region" description="Helical" evidence="5">
    <location>
        <begin position="87"/>
        <end position="120"/>
    </location>
</feature>
<dbReference type="PANTHER" id="PTHR12714:SF24">
    <property type="entry name" value="SLR1182 PROTEIN"/>
    <property type="match status" value="1"/>
</dbReference>
<name>A0A1I2LEI7_9FLAO</name>
<sequence length="147" mass="17443">MKKLIPPFLFLICIILMVLIRNVIVIEKIIPQPYNYLGIILLLLGIVMTIKVRKLFNKIETEIHTFKKPRKLVTNGLFKFSRNPIYLGFLISLLGVWVLLGTLIPILGCLLFILFTNYWYISYEENEMEKQFGAEYRKYKSRVNRWI</sequence>
<keyword evidence="4 5" id="KW-0472">Membrane</keyword>
<keyword evidence="2 5" id="KW-0812">Transmembrane</keyword>
<dbReference type="GO" id="GO:0032259">
    <property type="term" value="P:methylation"/>
    <property type="evidence" value="ECO:0007669"/>
    <property type="project" value="UniProtKB-KW"/>
</dbReference>
<reference evidence="7" key="1">
    <citation type="submission" date="2016-10" db="EMBL/GenBank/DDBJ databases">
        <authorList>
            <person name="Varghese N."/>
            <person name="Submissions S."/>
        </authorList>
    </citation>
    <scope>NUCLEOTIDE SEQUENCE [LARGE SCALE GENOMIC DNA]</scope>
    <source>
        <strain evidence="7">DSM 23515</strain>
    </source>
</reference>
<evidence type="ECO:0000313" key="7">
    <source>
        <dbReference type="Proteomes" id="UP000199116"/>
    </source>
</evidence>
<accession>A0A1I2LEI7</accession>
<dbReference type="AlphaFoldDB" id="A0A1I2LEI7"/>